<dbReference type="InterPro" id="IPR057339">
    <property type="entry name" value="RBD_SIN1"/>
</dbReference>
<organism evidence="2 3">
    <name type="scientific">Romanomermis culicivorax</name>
    <name type="common">Nematode worm</name>
    <dbReference type="NCBI Taxonomy" id="13658"/>
    <lineage>
        <taxon>Eukaryota</taxon>
        <taxon>Metazoa</taxon>
        <taxon>Ecdysozoa</taxon>
        <taxon>Nematoda</taxon>
        <taxon>Enoplea</taxon>
        <taxon>Dorylaimia</taxon>
        <taxon>Mermithida</taxon>
        <taxon>Mermithoidea</taxon>
        <taxon>Mermithidae</taxon>
        <taxon>Romanomermis</taxon>
    </lineage>
</organism>
<proteinExistence type="predicted"/>
<dbReference type="Proteomes" id="UP000887565">
    <property type="component" value="Unplaced"/>
</dbReference>
<protein>
    <recommendedName>
        <fullName evidence="1">Target of rapamycin complex 2 subunit MAPKAP1-like Ras-binding domain-containing protein</fullName>
    </recommendedName>
</protein>
<dbReference type="AlphaFoldDB" id="A0A915J335"/>
<feature type="domain" description="Target of rapamycin complex 2 subunit MAPKAP1-like Ras-binding" evidence="1">
    <location>
        <begin position="4"/>
        <end position="52"/>
    </location>
</feature>
<accession>A0A915J335</accession>
<keyword evidence="2" id="KW-1185">Reference proteome</keyword>
<evidence type="ECO:0000313" key="3">
    <source>
        <dbReference type="WBParaSite" id="nRc.2.0.1.t20877-RA"/>
    </source>
</evidence>
<name>A0A915J335_ROMCU</name>
<dbReference type="Pfam" id="PF25322">
    <property type="entry name" value="RBD_SIN1"/>
    <property type="match status" value="1"/>
</dbReference>
<evidence type="ECO:0000259" key="1">
    <source>
        <dbReference type="Pfam" id="PF25322"/>
    </source>
</evidence>
<reference evidence="3" key="1">
    <citation type="submission" date="2022-11" db="UniProtKB">
        <authorList>
            <consortium name="WormBaseParasite"/>
        </authorList>
    </citation>
    <scope>IDENTIFICATION</scope>
</reference>
<sequence length="264" mass="30248">MALEKFKSDQRILGVTSMDIQYQLEKLDECGIWLSLDKPISWARTKNFFLIRQNSVRPDASKIDFLTISSESALDSILSFIILQSYQLFMIRKSSEVSVMFELQQDLIEIRGAVKKKVWRNLRQSLVGGQVSFILRIPYMQVTNVKVEDEKDQAILYVSFLKSAKSPRQKIRRFRGRSLDLNELARNLKNNIKLNATSDYKKAYRNVSMTSSADAVPTKMANFSSMKISSIVASGVDDVNSSIHSKKSLFQKFQSVMTSFRSNR</sequence>
<dbReference type="WBParaSite" id="nRc.2.0.1.t20877-RA">
    <property type="protein sequence ID" value="nRc.2.0.1.t20877-RA"/>
    <property type="gene ID" value="nRc.2.0.1.g20877"/>
</dbReference>
<evidence type="ECO:0000313" key="2">
    <source>
        <dbReference type="Proteomes" id="UP000887565"/>
    </source>
</evidence>